<dbReference type="InterPro" id="IPR007667">
    <property type="entry name" value="Hypoxia_induced_domain"/>
</dbReference>
<evidence type="ECO:0000256" key="4">
    <source>
        <dbReference type="ARBA" id="ARBA00023136"/>
    </source>
</evidence>
<keyword evidence="4 5" id="KW-0472">Membrane</keyword>
<evidence type="ECO:0000256" key="5">
    <source>
        <dbReference type="SAM" id="Phobius"/>
    </source>
</evidence>
<evidence type="ECO:0000256" key="2">
    <source>
        <dbReference type="ARBA" id="ARBA00022692"/>
    </source>
</evidence>
<evidence type="ECO:0000313" key="7">
    <source>
        <dbReference type="EMBL" id="ODQ70066.1"/>
    </source>
</evidence>
<feature type="transmembrane region" description="Helical" evidence="5">
    <location>
        <begin position="24"/>
        <end position="44"/>
    </location>
</feature>
<organism evidence="7 8">
    <name type="scientific">Lipomyces starkeyi NRRL Y-11557</name>
    <dbReference type="NCBI Taxonomy" id="675824"/>
    <lineage>
        <taxon>Eukaryota</taxon>
        <taxon>Fungi</taxon>
        <taxon>Dikarya</taxon>
        <taxon>Ascomycota</taxon>
        <taxon>Saccharomycotina</taxon>
        <taxon>Lipomycetes</taxon>
        <taxon>Lipomycetales</taxon>
        <taxon>Lipomycetaceae</taxon>
        <taxon>Lipomyces</taxon>
    </lineage>
</organism>
<dbReference type="InterPro" id="IPR040153">
    <property type="entry name" value="Rcf2"/>
</dbReference>
<keyword evidence="2 5" id="KW-0812">Transmembrane</keyword>
<dbReference type="PANTHER" id="PTHR28018">
    <property type="entry name" value="RESPIRATORY SUPERCOMPLEX FACTOR 2, MITOCHONDRIAL"/>
    <property type="match status" value="1"/>
</dbReference>
<feature type="transmembrane region" description="Helical" evidence="5">
    <location>
        <begin position="56"/>
        <end position="75"/>
    </location>
</feature>
<dbReference type="GO" id="GO:0005739">
    <property type="term" value="C:mitochondrion"/>
    <property type="evidence" value="ECO:0007669"/>
    <property type="project" value="UniProtKB-SubCell"/>
</dbReference>
<dbReference type="EMBL" id="KV454301">
    <property type="protein sequence ID" value="ODQ70066.1"/>
    <property type="molecule type" value="Genomic_DNA"/>
</dbReference>
<evidence type="ECO:0000256" key="1">
    <source>
        <dbReference type="ARBA" id="ARBA00004173"/>
    </source>
</evidence>
<dbReference type="PROSITE" id="PS51503">
    <property type="entry name" value="HIG1"/>
    <property type="match status" value="1"/>
</dbReference>
<feature type="transmembrane region" description="Helical" evidence="5">
    <location>
        <begin position="118"/>
        <end position="136"/>
    </location>
</feature>
<dbReference type="STRING" id="675824.A0A1E3PXD3"/>
<dbReference type="GO" id="GO:0033617">
    <property type="term" value="P:mitochondrial respiratory chain complex IV assembly"/>
    <property type="evidence" value="ECO:0007669"/>
    <property type="project" value="TreeGrafter"/>
</dbReference>
<gene>
    <name evidence="7" type="ORF">LIPSTDRAFT_174226</name>
</gene>
<dbReference type="AlphaFoldDB" id="A0A1E3PXD3"/>
<feature type="transmembrane region" description="Helical" evidence="5">
    <location>
        <begin position="157"/>
        <end position="173"/>
    </location>
</feature>
<evidence type="ECO:0000259" key="6">
    <source>
        <dbReference type="PROSITE" id="PS51503"/>
    </source>
</evidence>
<feature type="domain" description="HIG1" evidence="6">
    <location>
        <begin position="90"/>
        <end position="181"/>
    </location>
</feature>
<name>A0A1E3PXD3_LIPST</name>
<reference evidence="7 8" key="1">
    <citation type="journal article" date="2016" name="Proc. Natl. Acad. Sci. U.S.A.">
        <title>Comparative genomics of biotechnologically important yeasts.</title>
        <authorList>
            <person name="Riley R."/>
            <person name="Haridas S."/>
            <person name="Wolfe K.H."/>
            <person name="Lopes M.R."/>
            <person name="Hittinger C.T."/>
            <person name="Goeker M."/>
            <person name="Salamov A.A."/>
            <person name="Wisecaver J.H."/>
            <person name="Long T.M."/>
            <person name="Calvey C.H."/>
            <person name="Aerts A.L."/>
            <person name="Barry K.W."/>
            <person name="Choi C."/>
            <person name="Clum A."/>
            <person name="Coughlan A.Y."/>
            <person name="Deshpande S."/>
            <person name="Douglass A.P."/>
            <person name="Hanson S.J."/>
            <person name="Klenk H.-P."/>
            <person name="LaButti K.M."/>
            <person name="Lapidus A."/>
            <person name="Lindquist E.A."/>
            <person name="Lipzen A.M."/>
            <person name="Meier-Kolthoff J.P."/>
            <person name="Ohm R.A."/>
            <person name="Otillar R.P."/>
            <person name="Pangilinan J.L."/>
            <person name="Peng Y."/>
            <person name="Rokas A."/>
            <person name="Rosa C.A."/>
            <person name="Scheuner C."/>
            <person name="Sibirny A.A."/>
            <person name="Slot J.C."/>
            <person name="Stielow J.B."/>
            <person name="Sun H."/>
            <person name="Kurtzman C.P."/>
            <person name="Blackwell M."/>
            <person name="Grigoriev I.V."/>
            <person name="Jeffries T.W."/>
        </authorList>
    </citation>
    <scope>NUCLEOTIDE SEQUENCE [LARGE SCALE GENOMIC DNA]</scope>
    <source>
        <strain evidence="7 8">NRRL Y-11557</strain>
    </source>
</reference>
<proteinExistence type="predicted"/>
<comment type="subcellular location">
    <subcellularLocation>
        <location evidence="1">Mitochondrion</location>
    </subcellularLocation>
</comment>
<dbReference type="OrthoDB" id="1915122at2759"/>
<keyword evidence="3 5" id="KW-1133">Transmembrane helix</keyword>
<dbReference type="PANTHER" id="PTHR28018:SF3">
    <property type="entry name" value="RESPIRATORY SUPERCOMPLEX FACTOR 2, MITOCHONDRIAL"/>
    <property type="match status" value="1"/>
</dbReference>
<sequence>MPNEVDATHLTAEQRADYERRMTYIGLAQGATAGAGLGLGLNYLAKLRFPVVYKSVTFRVATFMIPFIGMSRVGADRALSHAIYKERGVYQRQNEAATEFSNLSTSEKVKAFASKNRLSLIFGAWLASLGVSGYVVSRDKLMTRAQKIVQARMYAQGLTIVLIVATAITTLTGKNEPEYVPDPNDKHHHLIHNPHANHHRNEVDEHWKMILEEEQGRKQ</sequence>
<protein>
    <recommendedName>
        <fullName evidence="6">HIG1 domain-containing protein</fullName>
    </recommendedName>
</protein>
<dbReference type="Pfam" id="PF04588">
    <property type="entry name" value="HIG_1_N"/>
    <property type="match status" value="1"/>
</dbReference>
<evidence type="ECO:0000256" key="3">
    <source>
        <dbReference type="ARBA" id="ARBA00022989"/>
    </source>
</evidence>
<evidence type="ECO:0000313" key="8">
    <source>
        <dbReference type="Proteomes" id="UP000094385"/>
    </source>
</evidence>
<accession>A0A1E3PXD3</accession>
<dbReference type="Proteomes" id="UP000094385">
    <property type="component" value="Unassembled WGS sequence"/>
</dbReference>
<keyword evidence="8" id="KW-1185">Reference proteome</keyword>